<organism evidence="3 4">
    <name type="scientific">Bowdeniella nasicola</name>
    <dbReference type="NCBI Taxonomy" id="208480"/>
    <lineage>
        <taxon>Bacteria</taxon>
        <taxon>Bacillati</taxon>
        <taxon>Actinomycetota</taxon>
        <taxon>Actinomycetes</taxon>
        <taxon>Actinomycetales</taxon>
        <taxon>Actinomycetaceae</taxon>
        <taxon>Bowdeniella</taxon>
    </lineage>
</organism>
<evidence type="ECO:0000313" key="4">
    <source>
        <dbReference type="Proteomes" id="UP000185628"/>
    </source>
</evidence>
<proteinExistence type="predicted"/>
<dbReference type="InterPro" id="IPR003615">
    <property type="entry name" value="HNH_nuc"/>
</dbReference>
<dbReference type="CDD" id="cd00085">
    <property type="entry name" value="HNHc"/>
    <property type="match status" value="1"/>
</dbReference>
<dbReference type="GO" id="GO:0003676">
    <property type="term" value="F:nucleic acid binding"/>
    <property type="evidence" value="ECO:0007669"/>
    <property type="project" value="InterPro"/>
</dbReference>
<dbReference type="OrthoDB" id="3260936at2"/>
<accession>A0A1Q5Q2G3</accession>
<dbReference type="GO" id="GO:0004519">
    <property type="term" value="F:endonuclease activity"/>
    <property type="evidence" value="ECO:0007669"/>
    <property type="project" value="InterPro"/>
</dbReference>
<protein>
    <recommendedName>
        <fullName evidence="2">HNH nuclease domain-containing protein</fullName>
    </recommendedName>
</protein>
<feature type="region of interest" description="Disordered" evidence="1">
    <location>
        <begin position="263"/>
        <end position="306"/>
    </location>
</feature>
<dbReference type="AlphaFoldDB" id="A0A1Q5Q2G3"/>
<dbReference type="Proteomes" id="UP000185628">
    <property type="component" value="Unassembled WGS sequence"/>
</dbReference>
<dbReference type="GO" id="GO:0008270">
    <property type="term" value="F:zinc ion binding"/>
    <property type="evidence" value="ECO:0007669"/>
    <property type="project" value="InterPro"/>
</dbReference>
<keyword evidence="4" id="KW-1185">Reference proteome</keyword>
<evidence type="ECO:0000259" key="2">
    <source>
        <dbReference type="SMART" id="SM00507"/>
    </source>
</evidence>
<name>A0A1Q5Q2G3_9ACTO</name>
<dbReference type="Pfam" id="PF01844">
    <property type="entry name" value="HNH"/>
    <property type="match status" value="1"/>
</dbReference>
<sequence length="468" mass="50452">MDQAIAIDDAAPLTPAALTNAIDLLTRAVTQGLAVTSASELLAASRASERLVPLALALRSALLAEAEDQRAGEIDGLNMADVISEERRIPKTDATSELRRASAHAAFPNVLAAAAVGRISQPNLETAVKTLEQMQPFYSADEFPAAEAALLKEAEGTVPAIFRKKCRTSLSQLDESLRRANNAATAKRRKQSFDERGLVITLIEDGEFGANVWGHIPTEYLRKLKPALDRKAEADGRAQRHSSRQAKDLRVRMLDALFTLVTGSRPPQADDVNGDDASSPCSDERPDLFSGLDASEPASGGTTDPNVAACVDAAGSASATDAVVDELLAAPERTRHLWDTDAEDLGRDRRLASRGLRELLTLRDGGCVFPMCTDPPEVCIAHHITSWEAGGRTDMRNLALICTRHHPRVEYPPGDPNHWTIVLDDAGIPAARPPVRYDTARQLIYHPRLTPPTCGMPLPSQVQTLAAN</sequence>
<dbReference type="SMART" id="SM00507">
    <property type="entry name" value="HNHc"/>
    <property type="match status" value="1"/>
</dbReference>
<comment type="caution">
    <text evidence="3">The sequence shown here is derived from an EMBL/GenBank/DDBJ whole genome shotgun (WGS) entry which is preliminary data.</text>
</comment>
<reference evidence="4" key="1">
    <citation type="submission" date="2016-12" db="EMBL/GenBank/DDBJ databases">
        <authorList>
            <person name="Meng X."/>
        </authorList>
    </citation>
    <scope>NUCLEOTIDE SEQUENCE [LARGE SCALE GENOMIC DNA]</scope>
    <source>
        <strain evidence="4">DSM 19116</strain>
    </source>
</reference>
<dbReference type="RefSeq" id="WP_073716712.1">
    <property type="nucleotide sequence ID" value="NZ_MQVR01000037.1"/>
</dbReference>
<dbReference type="InterPro" id="IPR002711">
    <property type="entry name" value="HNH"/>
</dbReference>
<dbReference type="EMBL" id="MQVR01000037">
    <property type="protein sequence ID" value="OKL53852.1"/>
    <property type="molecule type" value="Genomic_DNA"/>
</dbReference>
<gene>
    <name evidence="3" type="ORF">BSZ39_07320</name>
</gene>
<evidence type="ECO:0000256" key="1">
    <source>
        <dbReference type="SAM" id="MobiDB-lite"/>
    </source>
</evidence>
<evidence type="ECO:0000313" key="3">
    <source>
        <dbReference type="EMBL" id="OKL53852.1"/>
    </source>
</evidence>
<feature type="domain" description="HNH nuclease" evidence="2">
    <location>
        <begin position="355"/>
        <end position="407"/>
    </location>
</feature>